<protein>
    <recommendedName>
        <fullName evidence="4">Alginate biosynthesis protein AlgF</fullName>
    </recommendedName>
</protein>
<dbReference type="RefSeq" id="WP_188961072.1">
    <property type="nucleotide sequence ID" value="NZ_BMOE01000002.1"/>
</dbReference>
<dbReference type="Pfam" id="PF11182">
    <property type="entry name" value="AlgF"/>
    <property type="match status" value="1"/>
</dbReference>
<keyword evidence="6" id="KW-0574">Periplasm</keyword>
<accession>A0A917ULJ7</accession>
<comment type="caution">
    <text evidence="9">The sequence shown here is derived from an EMBL/GenBank/DDBJ whole genome shotgun (WGS) entry which is preliminary data.</text>
</comment>
<evidence type="ECO:0000256" key="8">
    <source>
        <dbReference type="SAM" id="SignalP"/>
    </source>
</evidence>
<dbReference type="GO" id="GO:0042597">
    <property type="term" value="C:periplasmic space"/>
    <property type="evidence" value="ECO:0007669"/>
    <property type="project" value="UniProtKB-SubCell"/>
</dbReference>
<comment type="pathway">
    <text evidence="2">Glycan biosynthesis; alginate biosynthesis.</text>
</comment>
<evidence type="ECO:0000256" key="3">
    <source>
        <dbReference type="ARBA" id="ARBA00010033"/>
    </source>
</evidence>
<evidence type="ECO:0000256" key="2">
    <source>
        <dbReference type="ARBA" id="ARBA00005182"/>
    </source>
</evidence>
<keyword evidence="5 8" id="KW-0732">Signal</keyword>
<organism evidence="9 10">
    <name type="scientific">Deinococcus aquiradiocola</name>
    <dbReference type="NCBI Taxonomy" id="393059"/>
    <lineage>
        <taxon>Bacteria</taxon>
        <taxon>Thermotogati</taxon>
        <taxon>Deinococcota</taxon>
        <taxon>Deinococci</taxon>
        <taxon>Deinococcales</taxon>
        <taxon>Deinococcaceae</taxon>
        <taxon>Deinococcus</taxon>
    </lineage>
</organism>
<evidence type="ECO:0000256" key="7">
    <source>
        <dbReference type="ARBA" id="ARBA00022841"/>
    </source>
</evidence>
<dbReference type="InterPro" id="IPR035422">
    <property type="entry name" value="AlgF"/>
</dbReference>
<comment type="subcellular location">
    <subcellularLocation>
        <location evidence="1">Periplasm</location>
    </subcellularLocation>
</comment>
<sequence>MRTPLTLLLLTGLSFAGAQETLYAPAPPAGSAFVRVVTVDAGRDVTLDGRAFTPAAKAPAVSAYRVVPQGAHALRAGSSTLTLNVQGGAYQTVVLRGGHLTALEAEAPAGLTRARLTLYNLSDAPATLSTADGRTALLGDVAPGAQRSLSVNAVSAALGVFGNGKAVATFPAEALHAGASYSAFVFGHGQDRSALWVQPTLK</sequence>
<dbReference type="GO" id="GO:0042121">
    <property type="term" value="P:alginic acid biosynthetic process"/>
    <property type="evidence" value="ECO:0007669"/>
    <property type="project" value="UniProtKB-KW"/>
</dbReference>
<evidence type="ECO:0000256" key="1">
    <source>
        <dbReference type="ARBA" id="ARBA00004418"/>
    </source>
</evidence>
<name>A0A917ULJ7_9DEIO</name>
<dbReference type="AlphaFoldDB" id="A0A917ULJ7"/>
<evidence type="ECO:0000256" key="5">
    <source>
        <dbReference type="ARBA" id="ARBA00022729"/>
    </source>
</evidence>
<reference evidence="9" key="1">
    <citation type="journal article" date="2014" name="Int. J. Syst. Evol. Microbiol.">
        <title>Complete genome sequence of Corynebacterium casei LMG S-19264T (=DSM 44701T), isolated from a smear-ripened cheese.</title>
        <authorList>
            <consortium name="US DOE Joint Genome Institute (JGI-PGF)"/>
            <person name="Walter F."/>
            <person name="Albersmeier A."/>
            <person name="Kalinowski J."/>
            <person name="Ruckert C."/>
        </authorList>
    </citation>
    <scope>NUCLEOTIDE SEQUENCE</scope>
    <source>
        <strain evidence="9">JCM 14371</strain>
    </source>
</reference>
<gene>
    <name evidence="9" type="ORF">GCM10008939_08920</name>
</gene>
<dbReference type="EMBL" id="BMOE01000002">
    <property type="protein sequence ID" value="GGJ66944.1"/>
    <property type="molecule type" value="Genomic_DNA"/>
</dbReference>
<proteinExistence type="inferred from homology"/>
<evidence type="ECO:0000256" key="6">
    <source>
        <dbReference type="ARBA" id="ARBA00022764"/>
    </source>
</evidence>
<comment type="similarity">
    <text evidence="3">Belongs to the AlgF family.</text>
</comment>
<keyword evidence="10" id="KW-1185">Reference proteome</keyword>
<dbReference type="Proteomes" id="UP000635726">
    <property type="component" value="Unassembled WGS sequence"/>
</dbReference>
<reference evidence="9" key="2">
    <citation type="submission" date="2020-09" db="EMBL/GenBank/DDBJ databases">
        <authorList>
            <person name="Sun Q."/>
            <person name="Ohkuma M."/>
        </authorList>
    </citation>
    <scope>NUCLEOTIDE SEQUENCE</scope>
    <source>
        <strain evidence="9">JCM 14371</strain>
    </source>
</reference>
<evidence type="ECO:0000313" key="9">
    <source>
        <dbReference type="EMBL" id="GGJ66944.1"/>
    </source>
</evidence>
<keyword evidence="7" id="KW-0016">Alginate biosynthesis</keyword>
<evidence type="ECO:0000256" key="4">
    <source>
        <dbReference type="ARBA" id="ARBA00013964"/>
    </source>
</evidence>
<feature type="signal peptide" evidence="8">
    <location>
        <begin position="1"/>
        <end position="18"/>
    </location>
</feature>
<feature type="chain" id="PRO_5036857390" description="Alginate biosynthesis protein AlgF" evidence="8">
    <location>
        <begin position="19"/>
        <end position="202"/>
    </location>
</feature>
<evidence type="ECO:0000313" key="10">
    <source>
        <dbReference type="Proteomes" id="UP000635726"/>
    </source>
</evidence>